<protein>
    <submittedName>
        <fullName evidence="2">Uncharacterized protein</fullName>
    </submittedName>
</protein>
<dbReference type="AlphaFoldDB" id="A0A368PFY2"/>
<proteinExistence type="predicted"/>
<feature type="region of interest" description="Disordered" evidence="1">
    <location>
        <begin position="80"/>
        <end position="116"/>
    </location>
</feature>
<dbReference type="EMBL" id="CM003528">
    <property type="protein sequence ID" value="RCV04686.1"/>
    <property type="molecule type" value="Genomic_DNA"/>
</dbReference>
<reference evidence="2" key="2">
    <citation type="submission" date="2015-07" db="EMBL/GenBank/DDBJ databases">
        <authorList>
            <person name="Noorani M."/>
        </authorList>
    </citation>
    <scope>NUCLEOTIDE SEQUENCE</scope>
    <source>
        <strain evidence="2">Yugu1</strain>
    </source>
</reference>
<sequence>MTNDDELDWGADEAETEADGAPRPIHGGHWLYKGARTPPTVRCLSPSAAGQFEPFRRRFVVLQTKSSPARAWLPLRQLLPRSSPSQPQAPSSPPMSVPPTAPSVRSSSGWRPHMSTAELPHAGPRVDFAWIRKLPATISSSSCGFSLAADRSFDWSEPYSTLSICVGPLRFCTMGSFQSLYCEFDIQMIA</sequence>
<accession>A0A368PFY2</accession>
<reference evidence="2" key="1">
    <citation type="journal article" date="2012" name="Nat. Biotechnol.">
        <title>Reference genome sequence of the model plant Setaria.</title>
        <authorList>
            <person name="Bennetzen J.L."/>
            <person name="Schmutz J."/>
            <person name="Wang H."/>
            <person name="Percifield R."/>
            <person name="Hawkins J."/>
            <person name="Pontaroli A.C."/>
            <person name="Estep M."/>
            <person name="Feng L."/>
            <person name="Vaughn J.N."/>
            <person name="Grimwood J."/>
            <person name="Jenkins J."/>
            <person name="Barry K."/>
            <person name="Lindquist E."/>
            <person name="Hellsten U."/>
            <person name="Deshpande S."/>
            <person name="Wang X."/>
            <person name="Wu X."/>
            <person name="Mitros T."/>
            <person name="Triplett J."/>
            <person name="Yang X."/>
            <person name="Ye C.Y."/>
            <person name="Mauro-Herrera M."/>
            <person name="Wang L."/>
            <person name="Li P."/>
            <person name="Sharma M."/>
            <person name="Sharma R."/>
            <person name="Ronald P.C."/>
            <person name="Panaud O."/>
            <person name="Kellogg E.A."/>
            <person name="Brutnell T.P."/>
            <person name="Doust A.N."/>
            <person name="Tuskan G.A."/>
            <person name="Rokhsar D."/>
            <person name="Devos K.M."/>
        </authorList>
    </citation>
    <scope>NUCLEOTIDE SEQUENCE [LARGE SCALE GENOMIC DNA]</scope>
    <source>
        <strain evidence="2">Yugu1</strain>
    </source>
</reference>
<feature type="compositionally biased region" description="Acidic residues" evidence="1">
    <location>
        <begin position="1"/>
        <end position="18"/>
    </location>
</feature>
<feature type="compositionally biased region" description="Pro residues" evidence="1">
    <location>
        <begin position="90"/>
        <end position="101"/>
    </location>
</feature>
<evidence type="ECO:0000313" key="2">
    <source>
        <dbReference type="EMBL" id="RCV04686.1"/>
    </source>
</evidence>
<gene>
    <name evidence="2" type="ORF">SETIT_1G020800v2</name>
</gene>
<evidence type="ECO:0000256" key="1">
    <source>
        <dbReference type="SAM" id="MobiDB-lite"/>
    </source>
</evidence>
<name>A0A368PFY2_SETIT</name>
<organism evidence="2">
    <name type="scientific">Setaria italica</name>
    <name type="common">Foxtail millet</name>
    <name type="synonym">Panicum italicum</name>
    <dbReference type="NCBI Taxonomy" id="4555"/>
    <lineage>
        <taxon>Eukaryota</taxon>
        <taxon>Viridiplantae</taxon>
        <taxon>Streptophyta</taxon>
        <taxon>Embryophyta</taxon>
        <taxon>Tracheophyta</taxon>
        <taxon>Spermatophyta</taxon>
        <taxon>Magnoliopsida</taxon>
        <taxon>Liliopsida</taxon>
        <taxon>Poales</taxon>
        <taxon>Poaceae</taxon>
        <taxon>PACMAD clade</taxon>
        <taxon>Panicoideae</taxon>
        <taxon>Panicodae</taxon>
        <taxon>Paniceae</taxon>
        <taxon>Cenchrinae</taxon>
        <taxon>Setaria</taxon>
    </lineage>
</organism>
<feature type="compositionally biased region" description="Low complexity" evidence="1">
    <location>
        <begin position="80"/>
        <end position="89"/>
    </location>
</feature>
<feature type="region of interest" description="Disordered" evidence="1">
    <location>
        <begin position="1"/>
        <end position="31"/>
    </location>
</feature>